<gene>
    <name evidence="2" type="ORF">GS429_04135</name>
</gene>
<evidence type="ECO:0000313" key="2">
    <source>
        <dbReference type="EMBL" id="MXV61264.1"/>
    </source>
</evidence>
<dbReference type="AlphaFoldDB" id="A0A6B0VIC0"/>
<comment type="caution">
    <text evidence="2">The sequence shown here is derived from an EMBL/GenBank/DDBJ whole genome shotgun (WGS) entry which is preliminary data.</text>
</comment>
<sequence length="88" mass="9249">MMRRHYLAASGSIAALAVSSRTGSGTETQTRTRTQETTDDTDGVLEFDGAGATITDEFSLTDGLAIAEGEYDGDSNFVVELVALEGAR</sequence>
<keyword evidence="3" id="KW-1185">Reference proteome</keyword>
<evidence type="ECO:0000313" key="3">
    <source>
        <dbReference type="Proteomes" id="UP000434101"/>
    </source>
</evidence>
<protein>
    <submittedName>
        <fullName evidence="2">Uncharacterized protein</fullName>
    </submittedName>
</protein>
<feature type="compositionally biased region" description="Low complexity" evidence="1">
    <location>
        <begin position="19"/>
        <end position="32"/>
    </location>
</feature>
<evidence type="ECO:0000256" key="1">
    <source>
        <dbReference type="SAM" id="MobiDB-lite"/>
    </source>
</evidence>
<feature type="region of interest" description="Disordered" evidence="1">
    <location>
        <begin position="18"/>
        <end position="44"/>
    </location>
</feature>
<name>A0A6B0VIC0_9EURY</name>
<dbReference type="EMBL" id="WUYX01000015">
    <property type="protein sequence ID" value="MXV61264.1"/>
    <property type="molecule type" value="Genomic_DNA"/>
</dbReference>
<proteinExistence type="predicted"/>
<dbReference type="Proteomes" id="UP000434101">
    <property type="component" value="Unassembled WGS sequence"/>
</dbReference>
<organism evidence="2 3">
    <name type="scientific">Natronorubrum halalkaliphilum</name>
    <dbReference type="NCBI Taxonomy" id="2691917"/>
    <lineage>
        <taxon>Archaea</taxon>
        <taxon>Methanobacteriati</taxon>
        <taxon>Methanobacteriota</taxon>
        <taxon>Stenosarchaea group</taxon>
        <taxon>Halobacteria</taxon>
        <taxon>Halobacteriales</taxon>
        <taxon>Natrialbaceae</taxon>
        <taxon>Natronorubrum</taxon>
    </lineage>
</organism>
<dbReference type="RefSeq" id="WP_160062988.1">
    <property type="nucleotide sequence ID" value="NZ_WUYX01000015.1"/>
</dbReference>
<reference evidence="2 3" key="1">
    <citation type="submission" date="2020-01" db="EMBL/GenBank/DDBJ databases">
        <title>Natronorubrum sp. JWXQ-INN 674 isolated from Inner Mongolia Autonomous Region of China.</title>
        <authorList>
            <person name="Xue Q."/>
        </authorList>
    </citation>
    <scope>NUCLEOTIDE SEQUENCE [LARGE SCALE GENOMIC DNA]</scope>
    <source>
        <strain evidence="2 3">JWXQ-INN-674</strain>
    </source>
</reference>
<accession>A0A6B0VIC0</accession>